<dbReference type="SUPFAM" id="SSF57501">
    <property type="entry name" value="Cystine-knot cytokines"/>
    <property type="match status" value="1"/>
</dbReference>
<proteinExistence type="inferred from homology"/>
<organism evidence="10 11">
    <name type="scientific">Potamilus streckersoni</name>
    <dbReference type="NCBI Taxonomy" id="2493646"/>
    <lineage>
        <taxon>Eukaryota</taxon>
        <taxon>Metazoa</taxon>
        <taxon>Spiralia</taxon>
        <taxon>Lophotrochozoa</taxon>
        <taxon>Mollusca</taxon>
        <taxon>Bivalvia</taxon>
        <taxon>Autobranchia</taxon>
        <taxon>Heteroconchia</taxon>
        <taxon>Palaeoheterodonta</taxon>
        <taxon>Unionida</taxon>
        <taxon>Unionoidea</taxon>
        <taxon>Unionidae</taxon>
        <taxon>Ambleminae</taxon>
        <taxon>Lampsilini</taxon>
        <taxon>Potamilus</taxon>
    </lineage>
</organism>
<evidence type="ECO:0000313" key="11">
    <source>
        <dbReference type="Proteomes" id="UP001195483"/>
    </source>
</evidence>
<dbReference type="PANTHER" id="PTHR11848:SF310">
    <property type="entry name" value="PROTEIN 60A-RELATED"/>
    <property type="match status" value="1"/>
</dbReference>
<keyword evidence="3" id="KW-0964">Secreted</keyword>
<comment type="similarity">
    <text evidence="2 8">Belongs to the TGF-beta family.</text>
</comment>
<dbReference type="PANTHER" id="PTHR11848">
    <property type="entry name" value="TGF-BETA FAMILY"/>
    <property type="match status" value="1"/>
</dbReference>
<reference evidence="10" key="1">
    <citation type="journal article" date="2021" name="Genome Biol. Evol.">
        <title>A High-Quality Reference Genome for a Parasitic Bivalve with Doubly Uniparental Inheritance (Bivalvia: Unionida).</title>
        <authorList>
            <person name="Smith C.H."/>
        </authorList>
    </citation>
    <scope>NUCLEOTIDE SEQUENCE</scope>
    <source>
        <strain evidence="10">CHS0354</strain>
    </source>
</reference>
<dbReference type="InterPro" id="IPR017948">
    <property type="entry name" value="TGFb_CS"/>
</dbReference>
<evidence type="ECO:0000256" key="4">
    <source>
        <dbReference type="ARBA" id="ARBA00022729"/>
    </source>
</evidence>
<feature type="domain" description="TGF-beta family profile" evidence="9">
    <location>
        <begin position="253"/>
        <end position="366"/>
    </location>
</feature>
<gene>
    <name evidence="10" type="ORF">CHS0354_034242</name>
</gene>
<evidence type="ECO:0000256" key="6">
    <source>
        <dbReference type="ARBA" id="ARBA00023157"/>
    </source>
</evidence>
<keyword evidence="11" id="KW-1185">Reference proteome</keyword>
<keyword evidence="5 8" id="KW-0339">Growth factor</keyword>
<dbReference type="PROSITE" id="PS51362">
    <property type="entry name" value="TGF_BETA_2"/>
    <property type="match status" value="1"/>
</dbReference>
<protein>
    <recommendedName>
        <fullName evidence="9">TGF-beta family profile domain-containing protein</fullName>
    </recommendedName>
</protein>
<keyword evidence="4" id="KW-0732">Signal</keyword>
<reference evidence="10" key="2">
    <citation type="journal article" date="2021" name="Genome Biol. Evol.">
        <title>Developing a high-quality reference genome for a parasitic bivalve with doubly uniparental inheritance (Bivalvia: Unionida).</title>
        <authorList>
            <person name="Smith C.H."/>
        </authorList>
    </citation>
    <scope>NUCLEOTIDE SEQUENCE</scope>
    <source>
        <strain evidence="10">CHS0354</strain>
        <tissue evidence="10">Mantle</tissue>
    </source>
</reference>
<keyword evidence="7" id="KW-0325">Glycoprotein</keyword>
<dbReference type="EMBL" id="JAEAOA010002002">
    <property type="protein sequence ID" value="KAK3598261.1"/>
    <property type="molecule type" value="Genomic_DNA"/>
</dbReference>
<dbReference type="InterPro" id="IPR001839">
    <property type="entry name" value="TGF-b_C"/>
</dbReference>
<dbReference type="Gene3D" id="2.60.120.970">
    <property type="match status" value="1"/>
</dbReference>
<dbReference type="GO" id="GO:0005615">
    <property type="term" value="C:extracellular space"/>
    <property type="evidence" value="ECO:0007669"/>
    <property type="project" value="TreeGrafter"/>
</dbReference>
<evidence type="ECO:0000256" key="8">
    <source>
        <dbReference type="RuleBase" id="RU000354"/>
    </source>
</evidence>
<reference evidence="10" key="3">
    <citation type="submission" date="2023-05" db="EMBL/GenBank/DDBJ databases">
        <authorList>
            <person name="Smith C.H."/>
        </authorList>
    </citation>
    <scope>NUCLEOTIDE SEQUENCE</scope>
    <source>
        <strain evidence="10">CHS0354</strain>
        <tissue evidence="10">Mantle</tissue>
    </source>
</reference>
<evidence type="ECO:0000256" key="1">
    <source>
        <dbReference type="ARBA" id="ARBA00004613"/>
    </source>
</evidence>
<comment type="caution">
    <text evidence="10">The sequence shown here is derived from an EMBL/GenBank/DDBJ whole genome shotgun (WGS) entry which is preliminary data.</text>
</comment>
<evidence type="ECO:0000313" key="10">
    <source>
        <dbReference type="EMBL" id="KAK3598261.1"/>
    </source>
</evidence>
<evidence type="ECO:0000256" key="2">
    <source>
        <dbReference type="ARBA" id="ARBA00006656"/>
    </source>
</evidence>
<dbReference type="PRINTS" id="PR00669">
    <property type="entry name" value="INHIBINA"/>
</dbReference>
<dbReference type="CDD" id="cd13761">
    <property type="entry name" value="TGF_beta_BMP5_like"/>
    <property type="match status" value="1"/>
</dbReference>
<dbReference type="InterPro" id="IPR029034">
    <property type="entry name" value="Cystine-knot_cytokine"/>
</dbReference>
<dbReference type="FunFam" id="2.10.90.10:FF:000001">
    <property type="entry name" value="Bone morphogenetic protein 4"/>
    <property type="match status" value="1"/>
</dbReference>
<evidence type="ECO:0000256" key="3">
    <source>
        <dbReference type="ARBA" id="ARBA00022525"/>
    </source>
</evidence>
<dbReference type="SMART" id="SM00204">
    <property type="entry name" value="TGFB"/>
    <property type="match status" value="1"/>
</dbReference>
<dbReference type="Gene3D" id="2.10.90.10">
    <property type="entry name" value="Cystine-knot cytokines"/>
    <property type="match status" value="1"/>
</dbReference>
<dbReference type="GO" id="GO:0008083">
    <property type="term" value="F:growth factor activity"/>
    <property type="evidence" value="ECO:0007669"/>
    <property type="project" value="UniProtKB-KW"/>
</dbReference>
<name>A0AAE0W1R5_9BIVA</name>
<accession>A0AAE0W1R5</accession>
<keyword evidence="6" id="KW-1015">Disulfide bond</keyword>
<dbReference type="AlphaFoldDB" id="A0AAE0W1R5"/>
<evidence type="ECO:0000256" key="7">
    <source>
        <dbReference type="ARBA" id="ARBA00023180"/>
    </source>
</evidence>
<evidence type="ECO:0000256" key="5">
    <source>
        <dbReference type="ARBA" id="ARBA00023030"/>
    </source>
</evidence>
<sequence>MQAMEKRVLNLLRLQQKPNSNKMKAEENAATLYMLSLYKNMESHYEDVIHGIEQRRYFLPFNSAISPDIHEINDNEFIISFVNQAGQLALSGEKSDLLLYFKFSDVSSPAIVTAAELKLYKQRSLVSNEAIYLIEVFRMKRENDTEDTSLQPEVDMTVSGDYEGWLSMQITNAARYWNDFRTENLGLYIRVTDVKTGHEIDSVKSGIIGNKGPENQKPFIIGIFNTKTEEHPWHKFSALQAQNVVPTENKSEARKTAVQQITRQACRRQELYVNFTSIGWNSWIIAPAGYNAFYCSGECKFPLTDHMNATMHATVQSRVHDTKPEIPNPCCVPNKLSNIQLLYKDDNDNVVYKIYQGMVVETCGCL</sequence>
<dbReference type="GO" id="GO:0005125">
    <property type="term" value="F:cytokine activity"/>
    <property type="evidence" value="ECO:0007669"/>
    <property type="project" value="TreeGrafter"/>
</dbReference>
<dbReference type="Pfam" id="PF00019">
    <property type="entry name" value="TGF_beta"/>
    <property type="match status" value="1"/>
</dbReference>
<dbReference type="Proteomes" id="UP001195483">
    <property type="component" value="Unassembled WGS sequence"/>
</dbReference>
<evidence type="ECO:0000259" key="9">
    <source>
        <dbReference type="PROSITE" id="PS51362"/>
    </source>
</evidence>
<comment type="subcellular location">
    <subcellularLocation>
        <location evidence="1">Secreted</location>
    </subcellularLocation>
</comment>
<dbReference type="InterPro" id="IPR015615">
    <property type="entry name" value="TGF-beta-rel"/>
</dbReference>
<dbReference type="Pfam" id="PF00688">
    <property type="entry name" value="TGFb_propeptide"/>
    <property type="match status" value="1"/>
</dbReference>
<dbReference type="InterPro" id="IPR001111">
    <property type="entry name" value="TGF-b_propeptide"/>
</dbReference>
<dbReference type="PROSITE" id="PS00250">
    <property type="entry name" value="TGF_BETA_1"/>
    <property type="match status" value="1"/>
</dbReference>